<dbReference type="RefSeq" id="WP_329404782.1">
    <property type="nucleotide sequence ID" value="NZ_CP109019.1"/>
</dbReference>
<accession>A0ABZ1XW93</accession>
<organism evidence="1 2">
    <name type="scientific">Streptomyces melanogenes</name>
    <dbReference type="NCBI Taxonomy" id="67326"/>
    <lineage>
        <taxon>Bacteria</taxon>
        <taxon>Bacillati</taxon>
        <taxon>Actinomycetota</taxon>
        <taxon>Actinomycetes</taxon>
        <taxon>Kitasatosporales</taxon>
        <taxon>Streptomycetaceae</taxon>
        <taxon>Streptomyces</taxon>
    </lineage>
</organism>
<dbReference type="EMBL" id="CP109019">
    <property type="protein sequence ID" value="WUT87823.1"/>
    <property type="molecule type" value="Genomic_DNA"/>
</dbReference>
<keyword evidence="2" id="KW-1185">Reference proteome</keyword>
<sequence length="90" mass="9744">MYVDTTTDRPAMATVGCGLPTRYRLLFVPVADAVVGPGYVKVPCPKSLVREAPSVGTDDVLPAGQEPEIFRYCGLVYQPGMSGERQVARR</sequence>
<evidence type="ECO:0000313" key="2">
    <source>
        <dbReference type="Proteomes" id="UP001432060"/>
    </source>
</evidence>
<protein>
    <submittedName>
        <fullName evidence="1">PRC-barrel domain containing protein</fullName>
    </submittedName>
</protein>
<name>A0ABZ1XW93_9ACTN</name>
<gene>
    <name evidence="1" type="ORF">OG515_36375</name>
</gene>
<dbReference type="InterPro" id="IPR011033">
    <property type="entry name" value="PRC_barrel-like_sf"/>
</dbReference>
<evidence type="ECO:0000313" key="1">
    <source>
        <dbReference type="EMBL" id="WUT87823.1"/>
    </source>
</evidence>
<proteinExistence type="predicted"/>
<dbReference type="Proteomes" id="UP001432060">
    <property type="component" value="Chromosome"/>
</dbReference>
<reference evidence="1" key="1">
    <citation type="submission" date="2022-10" db="EMBL/GenBank/DDBJ databases">
        <title>The complete genomes of actinobacterial strains from the NBC collection.</title>
        <authorList>
            <person name="Joergensen T.S."/>
            <person name="Alvarez Arevalo M."/>
            <person name="Sterndorff E.B."/>
            <person name="Faurdal D."/>
            <person name="Vuksanovic O."/>
            <person name="Mourched A.-S."/>
            <person name="Charusanti P."/>
            <person name="Shaw S."/>
            <person name="Blin K."/>
            <person name="Weber T."/>
        </authorList>
    </citation>
    <scope>NUCLEOTIDE SEQUENCE</scope>
    <source>
        <strain evidence="1">NBC_00668</strain>
    </source>
</reference>
<dbReference type="SUPFAM" id="SSF50346">
    <property type="entry name" value="PRC-barrel domain"/>
    <property type="match status" value="1"/>
</dbReference>